<reference evidence="5 6" key="1">
    <citation type="submission" date="2015-10" db="EMBL/GenBank/DDBJ databases">
        <title>Draft genomes sequences of Candida glabrata isolates 1A, 1B, 2A, 2B, 3A and 3B.</title>
        <authorList>
            <person name="Haavelsrud O.E."/>
            <person name="Gaustad P."/>
        </authorList>
    </citation>
    <scope>NUCLEOTIDE SEQUENCE [LARGE SCALE GENOMIC DNA]</scope>
    <source>
        <strain evidence="5">910700640</strain>
    </source>
</reference>
<dbReference type="AlphaFoldDB" id="A0A0W0D7M0"/>
<dbReference type="VEuPathDB" id="FungiDB:CAGL0K08646g"/>
<dbReference type="EMBL" id="LLZZ01000123">
    <property type="protein sequence ID" value="KTB02662.1"/>
    <property type="molecule type" value="Genomic_DNA"/>
</dbReference>
<feature type="region of interest" description="Disordered" evidence="4">
    <location>
        <begin position="182"/>
        <end position="201"/>
    </location>
</feature>
<evidence type="ECO:0000313" key="5">
    <source>
        <dbReference type="EMBL" id="KTB02662.1"/>
    </source>
</evidence>
<dbReference type="VEuPathDB" id="FungiDB:GVI51_K08503"/>
<dbReference type="VEuPathDB" id="FungiDB:GW608_K08437"/>
<gene>
    <name evidence="5" type="ORF">AO440_003615</name>
</gene>
<dbReference type="SUPFAM" id="SSF52540">
    <property type="entry name" value="P-loop containing nucleoside triphosphate hydrolases"/>
    <property type="match status" value="1"/>
</dbReference>
<dbReference type="PhylomeDB" id="A0A0W0D7M0"/>
<keyword evidence="2" id="KW-0067">ATP-binding</keyword>
<dbReference type="InterPro" id="IPR013641">
    <property type="entry name" value="KTI12/PSTK"/>
</dbReference>
<dbReference type="OrthoDB" id="9972657at2759"/>
<organism evidence="5 6">
    <name type="scientific">Candida glabrata</name>
    <name type="common">Yeast</name>
    <name type="synonym">Torulopsis glabrata</name>
    <dbReference type="NCBI Taxonomy" id="5478"/>
    <lineage>
        <taxon>Eukaryota</taxon>
        <taxon>Fungi</taxon>
        <taxon>Dikarya</taxon>
        <taxon>Ascomycota</taxon>
        <taxon>Saccharomycotina</taxon>
        <taxon>Saccharomycetes</taxon>
        <taxon>Saccharomycetales</taxon>
        <taxon>Saccharomycetaceae</taxon>
        <taxon>Nakaseomyces</taxon>
    </lineage>
</organism>
<evidence type="ECO:0000256" key="2">
    <source>
        <dbReference type="ARBA" id="ARBA00022840"/>
    </source>
</evidence>
<dbReference type="VEuPathDB" id="FungiDB:B1J91_K08646g"/>
<protein>
    <submittedName>
        <fullName evidence="5">Protein KTI12</fullName>
    </submittedName>
</protein>
<dbReference type="OMA" id="THSRWDK"/>
<evidence type="ECO:0000256" key="3">
    <source>
        <dbReference type="ARBA" id="ARBA00025768"/>
    </source>
</evidence>
<dbReference type="GO" id="GO:0002098">
    <property type="term" value="P:tRNA wobble uridine modification"/>
    <property type="evidence" value="ECO:0007669"/>
    <property type="project" value="EnsemblFungi"/>
</dbReference>
<keyword evidence="1" id="KW-0547">Nucleotide-binding</keyword>
<dbReference type="GO" id="GO:0005524">
    <property type="term" value="F:ATP binding"/>
    <property type="evidence" value="ECO:0007669"/>
    <property type="project" value="UniProtKB-KW"/>
</dbReference>
<dbReference type="GO" id="GO:0006357">
    <property type="term" value="P:regulation of transcription by RNA polymerase II"/>
    <property type="evidence" value="ECO:0007669"/>
    <property type="project" value="EnsemblFungi"/>
</dbReference>
<dbReference type="InterPro" id="IPR027417">
    <property type="entry name" value="P-loop_NTPase"/>
</dbReference>
<dbReference type="Proteomes" id="UP000054886">
    <property type="component" value="Unassembled WGS sequence"/>
</dbReference>
<comment type="caution">
    <text evidence="5">The sequence shown here is derived from an EMBL/GenBank/DDBJ whole genome shotgun (WGS) entry which is preliminary data.</text>
</comment>
<proteinExistence type="inferred from homology"/>
<dbReference type="GO" id="GO:0005737">
    <property type="term" value="C:cytoplasm"/>
    <property type="evidence" value="ECO:0007669"/>
    <property type="project" value="EnsemblFungi"/>
</dbReference>
<sequence>MPLVLMCGFPLSGKSTVARELAGYLREKGANVVVHSDETLGHKGRETREEDYNDTHAERKLRNEIMSAVRRDLSRSTIVIVDSLNYIKGFRYQLHCECKNSNTGFMLVHCMATYADILKRDENGEESPRWGKELLDQLIQRFEEPDASNRWDSPMATVVSPETLLPTHKQLVDQVLLGISDKSSSRNGSPSPGPMNRLSQNNPTLLKAATGADFVRLLDAKLTETVRIIVRECQAAQAIGGPQRIIVSEDVRDINDDRCLFLDIPADAPQLTLPRLNRLKRQFVQMNKNLRDVDLERAAPLFVAYIGQTLQSGLA</sequence>
<dbReference type="Pfam" id="PF08433">
    <property type="entry name" value="KTI12"/>
    <property type="match status" value="1"/>
</dbReference>
<evidence type="ECO:0000256" key="4">
    <source>
        <dbReference type="SAM" id="MobiDB-lite"/>
    </source>
</evidence>
<dbReference type="GO" id="GO:0003682">
    <property type="term" value="F:chromatin binding"/>
    <property type="evidence" value="ECO:0007669"/>
    <property type="project" value="EnsemblFungi"/>
</dbReference>
<name>A0A0W0D7M0_CANGB</name>
<dbReference type="PANTHER" id="PTHR12435">
    <property type="match status" value="1"/>
</dbReference>
<comment type="similarity">
    <text evidence="3">Belongs to the KTI12 family.</text>
</comment>
<accession>A0A0W0D7M0</accession>
<dbReference type="Gene3D" id="3.40.50.300">
    <property type="entry name" value="P-loop containing nucleotide triphosphate hydrolases"/>
    <property type="match status" value="1"/>
</dbReference>
<evidence type="ECO:0000256" key="1">
    <source>
        <dbReference type="ARBA" id="ARBA00022741"/>
    </source>
</evidence>
<dbReference type="GO" id="GO:0005634">
    <property type="term" value="C:nucleus"/>
    <property type="evidence" value="ECO:0007669"/>
    <property type="project" value="EnsemblFungi"/>
</dbReference>
<dbReference type="VEuPathDB" id="FungiDB:GWK60_K08459"/>
<evidence type="ECO:0000313" key="6">
    <source>
        <dbReference type="Proteomes" id="UP000054886"/>
    </source>
</evidence>